<dbReference type="NCBIfam" id="NF000843">
    <property type="entry name" value="PRK00071.2-2"/>
    <property type="match status" value="1"/>
</dbReference>
<evidence type="ECO:0000313" key="13">
    <source>
        <dbReference type="EMBL" id="KCZ97145.1"/>
    </source>
</evidence>
<evidence type="ECO:0000256" key="4">
    <source>
        <dbReference type="ARBA" id="ARBA00022642"/>
    </source>
</evidence>
<keyword evidence="6 11" id="KW-0548">Nucleotidyltransferase</keyword>
<dbReference type="RefSeq" id="WP_084324385.1">
    <property type="nucleotide sequence ID" value="NZ_ARYM01000024.1"/>
</dbReference>
<organism evidence="13 14">
    <name type="scientific">Hyphomonas polymorpha PS728</name>
    <dbReference type="NCBI Taxonomy" id="1280954"/>
    <lineage>
        <taxon>Bacteria</taxon>
        <taxon>Pseudomonadati</taxon>
        <taxon>Pseudomonadota</taxon>
        <taxon>Alphaproteobacteria</taxon>
        <taxon>Hyphomonadales</taxon>
        <taxon>Hyphomonadaceae</taxon>
        <taxon>Hyphomonas</taxon>
    </lineage>
</organism>
<evidence type="ECO:0000256" key="2">
    <source>
        <dbReference type="ARBA" id="ARBA00005019"/>
    </source>
</evidence>
<dbReference type="GO" id="GO:0004515">
    <property type="term" value="F:nicotinate-nucleotide adenylyltransferase activity"/>
    <property type="evidence" value="ECO:0007669"/>
    <property type="project" value="UniProtKB-UniRule"/>
</dbReference>
<dbReference type="Gene3D" id="3.40.50.620">
    <property type="entry name" value="HUPs"/>
    <property type="match status" value="1"/>
</dbReference>
<keyword evidence="14" id="KW-1185">Reference proteome</keyword>
<keyword evidence="5 11" id="KW-0808">Transferase</keyword>
<evidence type="ECO:0000256" key="6">
    <source>
        <dbReference type="ARBA" id="ARBA00022695"/>
    </source>
</evidence>
<dbReference type="EMBL" id="ARYM01000024">
    <property type="protein sequence ID" value="KCZ97145.1"/>
    <property type="molecule type" value="Genomic_DNA"/>
</dbReference>
<comment type="pathway">
    <text evidence="2 11">Cofactor biosynthesis; NAD(+) biosynthesis; deamido-NAD(+) from nicotinate D-ribonucleotide: step 1/1.</text>
</comment>
<dbReference type="Pfam" id="PF01467">
    <property type="entry name" value="CTP_transf_like"/>
    <property type="match status" value="1"/>
</dbReference>
<dbReference type="SUPFAM" id="SSF52374">
    <property type="entry name" value="Nucleotidylyl transferase"/>
    <property type="match status" value="1"/>
</dbReference>
<evidence type="ECO:0000256" key="7">
    <source>
        <dbReference type="ARBA" id="ARBA00022741"/>
    </source>
</evidence>
<dbReference type="GO" id="GO:0009435">
    <property type="term" value="P:NAD+ biosynthetic process"/>
    <property type="evidence" value="ECO:0007669"/>
    <property type="project" value="UniProtKB-UniRule"/>
</dbReference>
<comment type="similarity">
    <text evidence="3 11">Belongs to the NadD family.</text>
</comment>
<sequence length="195" mass="21253">MIRPRLPGPAKGLAIGLFGGSFNPAHAGHLLVAETARKRLSLDQVWWIVARGNPLKSDHGAYAARLTSARAIARSAGMRVTDLEAQLGLTYSIDTLRALQKAAPDARFVWLMGADNLAGFQRWKDWEEIARSVPIAVIGRPGARITRATAFARKFARHRLPETSAAALSQAIPPAWVYIRVRENPLSSTALRACP</sequence>
<dbReference type="AlphaFoldDB" id="A0A062VGI6"/>
<comment type="caution">
    <text evidence="13">The sequence shown here is derived from an EMBL/GenBank/DDBJ whole genome shotgun (WGS) entry which is preliminary data.</text>
</comment>
<protein>
    <recommendedName>
        <fullName evidence="11">Probable nicotinate-nucleotide adenylyltransferase</fullName>
        <ecNumber evidence="11">2.7.7.18</ecNumber>
    </recommendedName>
    <alternativeName>
        <fullName evidence="11">Deamido-NAD(+) diphosphorylase</fullName>
    </alternativeName>
    <alternativeName>
        <fullName evidence="11">Deamido-NAD(+) pyrophosphorylase</fullName>
    </alternativeName>
    <alternativeName>
        <fullName evidence="11">Nicotinate mononucleotide adenylyltransferase</fullName>
        <shortName evidence="11">NaMN adenylyltransferase</shortName>
    </alternativeName>
</protein>
<evidence type="ECO:0000256" key="10">
    <source>
        <dbReference type="ARBA" id="ARBA00048721"/>
    </source>
</evidence>
<dbReference type="NCBIfam" id="TIGR00482">
    <property type="entry name" value="nicotinate (nicotinamide) nucleotide adenylyltransferase"/>
    <property type="match status" value="1"/>
</dbReference>
<evidence type="ECO:0000256" key="1">
    <source>
        <dbReference type="ARBA" id="ARBA00002324"/>
    </source>
</evidence>
<dbReference type="InterPro" id="IPR014729">
    <property type="entry name" value="Rossmann-like_a/b/a_fold"/>
</dbReference>
<dbReference type="eggNOG" id="COG1057">
    <property type="taxonomic scope" value="Bacteria"/>
</dbReference>
<dbReference type="Proteomes" id="UP000027100">
    <property type="component" value="Unassembled WGS sequence"/>
</dbReference>
<evidence type="ECO:0000313" key="14">
    <source>
        <dbReference type="Proteomes" id="UP000027100"/>
    </source>
</evidence>
<evidence type="ECO:0000256" key="11">
    <source>
        <dbReference type="HAMAP-Rule" id="MF_00244"/>
    </source>
</evidence>
<evidence type="ECO:0000256" key="8">
    <source>
        <dbReference type="ARBA" id="ARBA00022840"/>
    </source>
</evidence>
<comment type="function">
    <text evidence="1 11">Catalyzes the reversible adenylation of nicotinate mononucleotide (NaMN) to nicotinic acid adenine dinucleotide (NaAD).</text>
</comment>
<evidence type="ECO:0000256" key="5">
    <source>
        <dbReference type="ARBA" id="ARBA00022679"/>
    </source>
</evidence>
<keyword evidence="9 11" id="KW-0520">NAD</keyword>
<dbReference type="PANTHER" id="PTHR39321:SF3">
    <property type="entry name" value="PHOSPHOPANTETHEINE ADENYLYLTRANSFERASE"/>
    <property type="match status" value="1"/>
</dbReference>
<gene>
    <name evidence="11 13" type="primary">nadD</name>
    <name evidence="13" type="ORF">HPO_16260</name>
</gene>
<dbReference type="PANTHER" id="PTHR39321">
    <property type="entry name" value="NICOTINATE-NUCLEOTIDE ADENYLYLTRANSFERASE-RELATED"/>
    <property type="match status" value="1"/>
</dbReference>
<keyword evidence="7 11" id="KW-0547">Nucleotide-binding</keyword>
<dbReference type="STRING" id="1280954.HPO_16260"/>
<dbReference type="InterPro" id="IPR005248">
    <property type="entry name" value="NadD/NMNAT"/>
</dbReference>
<keyword evidence="4 11" id="KW-0662">Pyridine nucleotide biosynthesis</keyword>
<dbReference type="GO" id="GO:0005524">
    <property type="term" value="F:ATP binding"/>
    <property type="evidence" value="ECO:0007669"/>
    <property type="project" value="UniProtKB-KW"/>
</dbReference>
<accession>A0A062VGI6</accession>
<dbReference type="UniPathway" id="UPA00253">
    <property type="reaction ID" value="UER00332"/>
</dbReference>
<proteinExistence type="inferred from homology"/>
<evidence type="ECO:0000256" key="3">
    <source>
        <dbReference type="ARBA" id="ARBA00009014"/>
    </source>
</evidence>
<dbReference type="CDD" id="cd02165">
    <property type="entry name" value="NMNAT"/>
    <property type="match status" value="1"/>
</dbReference>
<dbReference type="PATRIC" id="fig|1280954.3.peg.3282"/>
<keyword evidence="8 11" id="KW-0067">ATP-binding</keyword>
<feature type="domain" description="Cytidyltransferase-like" evidence="12">
    <location>
        <begin position="17"/>
        <end position="193"/>
    </location>
</feature>
<reference evidence="13 14" key="1">
    <citation type="journal article" date="2014" name="Antonie Van Leeuwenhoek">
        <title>Hyphomonas beringensis sp. nov. and Hyphomonas chukchiensis sp. nov., isolated from surface seawater of the Bering Sea and Chukchi Sea.</title>
        <authorList>
            <person name="Li C."/>
            <person name="Lai Q."/>
            <person name="Li G."/>
            <person name="Dong C."/>
            <person name="Wang J."/>
            <person name="Liao Y."/>
            <person name="Shao Z."/>
        </authorList>
    </citation>
    <scope>NUCLEOTIDE SEQUENCE [LARGE SCALE GENOMIC DNA]</scope>
    <source>
        <strain evidence="13 14">PS728</strain>
    </source>
</reference>
<dbReference type="EC" id="2.7.7.18" evidence="11"/>
<comment type="catalytic activity">
    <reaction evidence="10 11">
        <text>nicotinate beta-D-ribonucleotide + ATP + H(+) = deamido-NAD(+) + diphosphate</text>
        <dbReference type="Rhea" id="RHEA:22860"/>
        <dbReference type="ChEBI" id="CHEBI:15378"/>
        <dbReference type="ChEBI" id="CHEBI:30616"/>
        <dbReference type="ChEBI" id="CHEBI:33019"/>
        <dbReference type="ChEBI" id="CHEBI:57502"/>
        <dbReference type="ChEBI" id="CHEBI:58437"/>
        <dbReference type="EC" id="2.7.7.18"/>
    </reaction>
</comment>
<dbReference type="InterPro" id="IPR004821">
    <property type="entry name" value="Cyt_trans-like"/>
</dbReference>
<name>A0A062VGI6_9PROT</name>
<evidence type="ECO:0000256" key="9">
    <source>
        <dbReference type="ARBA" id="ARBA00023027"/>
    </source>
</evidence>
<evidence type="ECO:0000259" key="12">
    <source>
        <dbReference type="Pfam" id="PF01467"/>
    </source>
</evidence>
<dbReference type="HAMAP" id="MF_00244">
    <property type="entry name" value="NaMN_adenylyltr"/>
    <property type="match status" value="1"/>
</dbReference>